<dbReference type="InterPro" id="IPR045445">
    <property type="entry name" value="DUF6502"/>
</dbReference>
<reference evidence="1 2" key="1">
    <citation type="journal article" date="2005" name="Nucleic Acids Res.">
        <title>Genomic blueprint of Hahella chejuensis, a marine microbe producing an algicidal agent.</title>
        <authorList>
            <person name="Jeong H."/>
            <person name="Yim J.H."/>
            <person name="Lee C."/>
            <person name="Choi S.-H."/>
            <person name="Park Y.K."/>
            <person name="Yoon S.H."/>
            <person name="Hur C.-G."/>
            <person name="Kang H.-Y."/>
            <person name="Kim D."/>
            <person name="Lee H.H."/>
            <person name="Park K.H."/>
            <person name="Park S.-H."/>
            <person name="Park H.-S."/>
            <person name="Lee H.K."/>
            <person name="Oh T.K."/>
            <person name="Kim J.F."/>
        </authorList>
    </citation>
    <scope>NUCLEOTIDE SEQUENCE [LARGE SCALE GENOMIC DNA]</scope>
    <source>
        <strain evidence="1 2">KCTC 2396</strain>
    </source>
</reference>
<evidence type="ECO:0000313" key="2">
    <source>
        <dbReference type="Proteomes" id="UP000000238"/>
    </source>
</evidence>
<proteinExistence type="predicted"/>
<accession>Q2SEL9</accession>
<dbReference type="Pfam" id="PF20112">
    <property type="entry name" value="DUF6502"/>
    <property type="match status" value="1"/>
</dbReference>
<dbReference type="KEGG" id="hch:HCH_04198"/>
<evidence type="ECO:0000313" key="1">
    <source>
        <dbReference type="EMBL" id="ABC30905.1"/>
    </source>
</evidence>
<dbReference type="HOGENOM" id="CLU_068848_1_0_6"/>
<dbReference type="OrthoDB" id="6356376at2"/>
<dbReference type="RefSeq" id="WP_011397972.1">
    <property type="nucleotide sequence ID" value="NC_007645.1"/>
</dbReference>
<dbReference type="AlphaFoldDB" id="Q2SEL9"/>
<protein>
    <submittedName>
        <fullName evidence="1">Uncharacterized protein</fullName>
    </submittedName>
</protein>
<keyword evidence="2" id="KW-1185">Reference proteome</keyword>
<sequence>MNQALSQALYAAIYKLLRPLAALLLRRGMSYNEFAEIAKRAYIDAATEEFPLPNRKQSLSRVSVLTGINRKEIARLEKLPNPIETGETQSANRSSRVVNGWIRDIRFQDEHGAPLTLPLDEGDNSFTELVRLYGGDVPVRAVLDELIRLDSVEVSDHGEAAGKRVALKVEGYVPQTDLKEKLRIMSTAVADLLRTIDHNLEADRTEARVQRTVAYNDIPMECLEAIRGRSKEEVEEILQRINRWLSGYDRGVNAKLQGSGKFRAGIGVYYFEQSLTRGEQP</sequence>
<name>Q2SEL9_HAHCH</name>
<gene>
    <name evidence="1" type="ordered locus">HCH_04198</name>
</gene>
<dbReference type="EMBL" id="CP000155">
    <property type="protein sequence ID" value="ABC30905.1"/>
    <property type="molecule type" value="Genomic_DNA"/>
</dbReference>
<dbReference type="eggNOG" id="COG5281">
    <property type="taxonomic scope" value="Bacteria"/>
</dbReference>
<dbReference type="STRING" id="349521.HCH_04198"/>
<organism evidence="1 2">
    <name type="scientific">Hahella chejuensis (strain KCTC 2396)</name>
    <dbReference type="NCBI Taxonomy" id="349521"/>
    <lineage>
        <taxon>Bacteria</taxon>
        <taxon>Pseudomonadati</taxon>
        <taxon>Pseudomonadota</taxon>
        <taxon>Gammaproteobacteria</taxon>
        <taxon>Oceanospirillales</taxon>
        <taxon>Hahellaceae</taxon>
        <taxon>Hahella</taxon>
    </lineage>
</organism>
<dbReference type="Proteomes" id="UP000000238">
    <property type="component" value="Chromosome"/>
</dbReference>